<gene>
    <name evidence="1" type="ORF">BJ138DRAFT_1006999</name>
</gene>
<reference evidence="1" key="1">
    <citation type="journal article" date="2021" name="New Phytol.">
        <title>Evolutionary innovations through gain and loss of genes in the ectomycorrhizal Boletales.</title>
        <authorList>
            <person name="Wu G."/>
            <person name="Miyauchi S."/>
            <person name="Morin E."/>
            <person name="Kuo A."/>
            <person name="Drula E."/>
            <person name="Varga T."/>
            <person name="Kohler A."/>
            <person name="Feng B."/>
            <person name="Cao Y."/>
            <person name="Lipzen A."/>
            <person name="Daum C."/>
            <person name="Hundley H."/>
            <person name="Pangilinan J."/>
            <person name="Johnson J."/>
            <person name="Barry K."/>
            <person name="LaButti K."/>
            <person name="Ng V."/>
            <person name="Ahrendt S."/>
            <person name="Min B."/>
            <person name="Choi I.G."/>
            <person name="Park H."/>
            <person name="Plett J.M."/>
            <person name="Magnuson J."/>
            <person name="Spatafora J.W."/>
            <person name="Nagy L.G."/>
            <person name="Henrissat B."/>
            <person name="Grigoriev I.V."/>
            <person name="Yang Z.L."/>
            <person name="Xu J."/>
            <person name="Martin F.M."/>
        </authorList>
    </citation>
    <scope>NUCLEOTIDE SEQUENCE</scope>
    <source>
        <strain evidence="1">ATCC 28755</strain>
    </source>
</reference>
<organism evidence="1 2">
    <name type="scientific">Hygrophoropsis aurantiaca</name>
    <dbReference type="NCBI Taxonomy" id="72124"/>
    <lineage>
        <taxon>Eukaryota</taxon>
        <taxon>Fungi</taxon>
        <taxon>Dikarya</taxon>
        <taxon>Basidiomycota</taxon>
        <taxon>Agaricomycotina</taxon>
        <taxon>Agaricomycetes</taxon>
        <taxon>Agaricomycetidae</taxon>
        <taxon>Boletales</taxon>
        <taxon>Coniophorineae</taxon>
        <taxon>Hygrophoropsidaceae</taxon>
        <taxon>Hygrophoropsis</taxon>
    </lineage>
</organism>
<dbReference type="Proteomes" id="UP000790377">
    <property type="component" value="Unassembled WGS sequence"/>
</dbReference>
<name>A0ACB8ADW5_9AGAM</name>
<dbReference type="EMBL" id="MU267685">
    <property type="protein sequence ID" value="KAH7911236.1"/>
    <property type="molecule type" value="Genomic_DNA"/>
</dbReference>
<sequence>MAPMTTALTNFLQSLMAIGTSLLFSILAVFQSFFDLGRESLSSILKLGNSIVTLALELFQGVFGFIAANFLALGVLGGAYYLYTLREQKKGQRVLPKKSS</sequence>
<comment type="caution">
    <text evidence="1">The sequence shown here is derived from an EMBL/GenBank/DDBJ whole genome shotgun (WGS) entry which is preliminary data.</text>
</comment>
<keyword evidence="2" id="KW-1185">Reference proteome</keyword>
<proteinExistence type="predicted"/>
<evidence type="ECO:0000313" key="1">
    <source>
        <dbReference type="EMBL" id="KAH7911236.1"/>
    </source>
</evidence>
<accession>A0ACB8ADW5</accession>
<evidence type="ECO:0000313" key="2">
    <source>
        <dbReference type="Proteomes" id="UP000790377"/>
    </source>
</evidence>
<protein>
    <submittedName>
        <fullName evidence="1">Uncharacterized protein</fullName>
    </submittedName>
</protein>